<feature type="compositionally biased region" description="Polar residues" evidence="1">
    <location>
        <begin position="300"/>
        <end position="309"/>
    </location>
</feature>
<feature type="region of interest" description="Disordered" evidence="1">
    <location>
        <begin position="154"/>
        <end position="174"/>
    </location>
</feature>
<feature type="compositionally biased region" description="Polar residues" evidence="1">
    <location>
        <begin position="154"/>
        <end position="167"/>
    </location>
</feature>
<feature type="compositionally biased region" description="Low complexity" evidence="1">
    <location>
        <begin position="588"/>
        <end position="622"/>
    </location>
</feature>
<keyword evidence="2" id="KW-1133">Transmembrane helix</keyword>
<dbReference type="InterPro" id="IPR056722">
    <property type="entry name" value="DUF7820"/>
</dbReference>
<feature type="region of interest" description="Disordered" evidence="1">
    <location>
        <begin position="26"/>
        <end position="92"/>
    </location>
</feature>
<feature type="domain" description="DUF7820" evidence="3">
    <location>
        <begin position="652"/>
        <end position="812"/>
    </location>
</feature>
<proteinExistence type="predicted"/>
<evidence type="ECO:0000313" key="5">
    <source>
        <dbReference type="Proteomes" id="UP001303647"/>
    </source>
</evidence>
<keyword evidence="5" id="KW-1185">Reference proteome</keyword>
<feature type="transmembrane region" description="Helical" evidence="2">
    <location>
        <begin position="349"/>
        <end position="374"/>
    </location>
</feature>
<reference evidence="4" key="1">
    <citation type="journal article" date="2023" name="Mol. Phylogenet. Evol.">
        <title>Genome-scale phylogeny and comparative genomics of the fungal order Sordariales.</title>
        <authorList>
            <person name="Hensen N."/>
            <person name="Bonometti L."/>
            <person name="Westerberg I."/>
            <person name="Brannstrom I.O."/>
            <person name="Guillou S."/>
            <person name="Cros-Aarteil S."/>
            <person name="Calhoun S."/>
            <person name="Haridas S."/>
            <person name="Kuo A."/>
            <person name="Mondo S."/>
            <person name="Pangilinan J."/>
            <person name="Riley R."/>
            <person name="LaButti K."/>
            <person name="Andreopoulos B."/>
            <person name="Lipzen A."/>
            <person name="Chen C."/>
            <person name="Yan M."/>
            <person name="Daum C."/>
            <person name="Ng V."/>
            <person name="Clum A."/>
            <person name="Steindorff A."/>
            <person name="Ohm R.A."/>
            <person name="Martin F."/>
            <person name="Silar P."/>
            <person name="Natvig D.O."/>
            <person name="Lalanne C."/>
            <person name="Gautier V."/>
            <person name="Ament-Velasquez S.L."/>
            <person name="Kruys A."/>
            <person name="Hutchinson M.I."/>
            <person name="Powell A.J."/>
            <person name="Barry K."/>
            <person name="Miller A.N."/>
            <person name="Grigoriev I.V."/>
            <person name="Debuchy R."/>
            <person name="Gladieux P."/>
            <person name="Hiltunen Thoren M."/>
            <person name="Johannesson H."/>
        </authorList>
    </citation>
    <scope>NUCLEOTIDE SEQUENCE</scope>
    <source>
        <strain evidence="4">CBS 359.72</strain>
    </source>
</reference>
<feature type="compositionally biased region" description="Low complexity" evidence="1">
    <location>
        <begin position="62"/>
        <end position="73"/>
    </location>
</feature>
<feature type="compositionally biased region" description="Polar residues" evidence="1">
    <location>
        <begin position="79"/>
        <end position="89"/>
    </location>
</feature>
<evidence type="ECO:0000259" key="3">
    <source>
        <dbReference type="Pfam" id="PF25130"/>
    </source>
</evidence>
<feature type="region of interest" description="Disordered" evidence="1">
    <location>
        <begin position="270"/>
        <end position="333"/>
    </location>
</feature>
<sequence>MEGSDSKAGELERRRSTRELVRVSVDNGVEEDELALEGTVADGFRPTHVSGARPPSAPPTPSLTSPSSTTLFSGEGSASPATTGRSSSAVKPPVPQFALSVQKDANALSRQATNSTGSSFHIPHDSPYRGPSGASHPYHMYPQNVRPARTLSMATSSTMPLSESSYRGPTGPSHPYGLYPQNDDGIEIDAVRTAAIPLGFRGLPDQYQRRVGPEGEEVGDMIGPDGHTEQLPPYTRYPEEAYVRKAAAVEGSTGLVHGATVVPPVLSAPESTVPPLDGAGGIGLATRNPEFESTDDLDSPRSQHSARSFTSDDSRQGIRVDGEGVSEKRQPPKKWQAWMRKKAYGIVPYWAICLTAIVLLVMLVVLGAVVGAVLNSNNRQKRPPPWKKGDWTRPSDVTPIPTPTNLQPLATGAFGLPLMTNRISNTCLKDPTLSKAWSCYIILSGLTLNVTKEEDSYQASLDCNHAYTAKSNVYAYGEQPPLVEEPVTLELVQDKYEPSRGPAWFKMLKYNKTVILPEGWLVLSQESNNWKRARRPATLRESVPDFKRKGIAQPGDKPWICNWPDTWLELFIYAQQNSSFANWPLKPPSSSSTTTNSSTSPLPISSPATSTDESDSSLETGSYPLNGDRRTGGLESWKEPYYSPQNHARSDDPTPTMSLPDTSTTSTTAAAEISSTLSTATASNPFGPIDTGSGFPDIPRPYPHVIKLEERRISTKGAPRAQCTQVEILGFGEKARPVKDPDGRLMVVDIEELGPFTGPPLDEDFSAEFADGVRGRSTWERDQGEWDGGVSDGGVFGRDVLPDISPCGCMWFLT</sequence>
<feature type="compositionally biased region" description="Basic and acidic residues" evidence="1">
    <location>
        <begin position="627"/>
        <end position="638"/>
    </location>
</feature>
<evidence type="ECO:0000313" key="4">
    <source>
        <dbReference type="EMBL" id="KAK4252433.1"/>
    </source>
</evidence>
<feature type="domain" description="DUF7820" evidence="3">
    <location>
        <begin position="395"/>
        <end position="617"/>
    </location>
</feature>
<organism evidence="4 5">
    <name type="scientific">Corynascus novoguineensis</name>
    <dbReference type="NCBI Taxonomy" id="1126955"/>
    <lineage>
        <taxon>Eukaryota</taxon>
        <taxon>Fungi</taxon>
        <taxon>Dikarya</taxon>
        <taxon>Ascomycota</taxon>
        <taxon>Pezizomycotina</taxon>
        <taxon>Sordariomycetes</taxon>
        <taxon>Sordariomycetidae</taxon>
        <taxon>Sordariales</taxon>
        <taxon>Chaetomiaceae</taxon>
        <taxon>Corynascus</taxon>
    </lineage>
</organism>
<feature type="region of interest" description="Disordered" evidence="1">
    <location>
        <begin position="584"/>
        <end position="702"/>
    </location>
</feature>
<feature type="compositionally biased region" description="Polar residues" evidence="1">
    <location>
        <begin position="108"/>
        <end position="119"/>
    </location>
</feature>
<feature type="compositionally biased region" description="Basic and acidic residues" evidence="1">
    <location>
        <begin position="310"/>
        <end position="330"/>
    </location>
</feature>
<feature type="region of interest" description="Disordered" evidence="1">
    <location>
        <begin position="107"/>
        <end position="142"/>
    </location>
</feature>
<gene>
    <name evidence="4" type="ORF">C7999DRAFT_10072</name>
</gene>
<comment type="caution">
    <text evidence="4">The sequence shown here is derived from an EMBL/GenBank/DDBJ whole genome shotgun (WGS) entry which is preliminary data.</text>
</comment>
<evidence type="ECO:0000256" key="1">
    <source>
        <dbReference type="SAM" id="MobiDB-lite"/>
    </source>
</evidence>
<keyword evidence="2" id="KW-0472">Membrane</keyword>
<accession>A0AAN7D1Q9</accession>
<evidence type="ECO:0000256" key="2">
    <source>
        <dbReference type="SAM" id="Phobius"/>
    </source>
</evidence>
<protein>
    <recommendedName>
        <fullName evidence="3">DUF7820 domain-containing protein</fullName>
    </recommendedName>
</protein>
<keyword evidence="2" id="KW-0812">Transmembrane</keyword>
<dbReference type="PANTHER" id="PTHR42078">
    <property type="entry name" value="GLUCAN 1, 4-ALPHA-GLUCOSIDASE"/>
    <property type="match status" value="1"/>
</dbReference>
<dbReference type="Proteomes" id="UP001303647">
    <property type="component" value="Unassembled WGS sequence"/>
</dbReference>
<dbReference type="EMBL" id="MU857601">
    <property type="protein sequence ID" value="KAK4252433.1"/>
    <property type="molecule type" value="Genomic_DNA"/>
</dbReference>
<dbReference type="PANTHER" id="PTHR42078:SF1">
    <property type="entry name" value="GLUCAN 1, 4-ALPHA-GLUCOSIDASE"/>
    <property type="match status" value="1"/>
</dbReference>
<dbReference type="Pfam" id="PF25130">
    <property type="entry name" value="DUF7820"/>
    <property type="match status" value="2"/>
</dbReference>
<feature type="region of interest" description="Disordered" evidence="1">
    <location>
        <begin position="377"/>
        <end position="404"/>
    </location>
</feature>
<name>A0AAN7D1Q9_9PEZI</name>
<reference evidence="4" key="2">
    <citation type="submission" date="2023-05" db="EMBL/GenBank/DDBJ databases">
        <authorList>
            <consortium name="Lawrence Berkeley National Laboratory"/>
            <person name="Steindorff A."/>
            <person name="Hensen N."/>
            <person name="Bonometti L."/>
            <person name="Westerberg I."/>
            <person name="Brannstrom I.O."/>
            <person name="Guillou S."/>
            <person name="Cros-Aarteil S."/>
            <person name="Calhoun S."/>
            <person name="Haridas S."/>
            <person name="Kuo A."/>
            <person name="Mondo S."/>
            <person name="Pangilinan J."/>
            <person name="Riley R."/>
            <person name="Labutti K."/>
            <person name="Andreopoulos B."/>
            <person name="Lipzen A."/>
            <person name="Chen C."/>
            <person name="Yanf M."/>
            <person name="Daum C."/>
            <person name="Ng V."/>
            <person name="Clum A."/>
            <person name="Ohm R."/>
            <person name="Martin F."/>
            <person name="Silar P."/>
            <person name="Natvig D."/>
            <person name="Lalanne C."/>
            <person name="Gautier V."/>
            <person name="Ament-Velasquez S.L."/>
            <person name="Kruys A."/>
            <person name="Hutchinson M.I."/>
            <person name="Powell A.J."/>
            <person name="Barry K."/>
            <person name="Miller A.N."/>
            <person name="Grigoriev I.V."/>
            <person name="Debuchy R."/>
            <person name="Gladieux P."/>
            <person name="Thoren M.H."/>
            <person name="Johannesson H."/>
        </authorList>
    </citation>
    <scope>NUCLEOTIDE SEQUENCE</scope>
    <source>
        <strain evidence="4">CBS 359.72</strain>
    </source>
</reference>
<dbReference type="AlphaFoldDB" id="A0AAN7D1Q9"/>
<feature type="compositionally biased region" description="Low complexity" evidence="1">
    <location>
        <begin position="653"/>
        <end position="683"/>
    </location>
</feature>